<comment type="caution">
    <text evidence="2">The sequence shown here is derived from an EMBL/GenBank/DDBJ whole genome shotgun (WGS) entry which is preliminary data.</text>
</comment>
<feature type="transmembrane region" description="Helical" evidence="1">
    <location>
        <begin position="76"/>
        <end position="103"/>
    </location>
</feature>
<keyword evidence="1" id="KW-0472">Membrane</keyword>
<evidence type="ECO:0000313" key="3">
    <source>
        <dbReference type="Proteomes" id="UP001165289"/>
    </source>
</evidence>
<proteinExistence type="predicted"/>
<accession>A0AAV7JLW3</accession>
<sequence length="676" mass="78387">MISIWDMIVASGYPTGELHIGIGMGVFAISLLVSLFTLPVIIFLIDMYYSRVQKVTLGGGGHFDKNKQYGYDHLRIVICFLVSVIIFMLLTIVMSVHGIYFLYKMFIDERYLHIVNNSQGQGGSKDLYTYVIPTSHYVLYFLEATHEAAEGNLILWGFLFLVNSINNLTGKEFYFKIFTLLLSLRVIFVFACHFNIWELIINISDFEDDSTIQTLALEAYPFHTFAKLLRVVEILLSLIIFIPLAVYMRHIMINRSNEYTDEDQHGIRRLLIPDEMRDGFKKEMKFWRKYMCGYSVFLLIYLFLNIIEGNLVGLIVSIAKESSNKVELLFAMSVVTDILAYIPSFSYLLFIAYFAYPTTKKGAVKSDNREGAKRHKRKRFLFIGFIILFSSVFCASFIGYLRFTDGDDFRIDFHPGDYILVPPPDDTQLSTFINSCDSVKISGSPSYQLTIFDSLKHYYNDTGYKDINKTRLLFYKDYEKNQKYFNQQLNTIQPMSMWFPADTCFYDITLVDSINYTVIPFPYPCYDFHPYKETSANDGLQVMCSGFENAMKENQETLFCTKNESMGNNNNCCLHKDSVIWTNNPKPQKFTARRPFYMGYNNITDYSSLKNGKLIQFSNQFPYGDKEIFYLTCQYTPWLAVGILVSICLLMGLYLTLSYIGMSIFSLWYFSRSVRT</sequence>
<feature type="transmembrane region" description="Helical" evidence="1">
    <location>
        <begin position="228"/>
        <end position="247"/>
    </location>
</feature>
<feature type="transmembrane region" description="Helical" evidence="1">
    <location>
        <begin position="291"/>
        <end position="318"/>
    </location>
</feature>
<feature type="transmembrane region" description="Helical" evidence="1">
    <location>
        <begin position="173"/>
        <end position="196"/>
    </location>
</feature>
<evidence type="ECO:0000313" key="2">
    <source>
        <dbReference type="EMBL" id="KAI6649905.1"/>
    </source>
</evidence>
<keyword evidence="1" id="KW-0812">Transmembrane</keyword>
<gene>
    <name evidence="2" type="ORF">LOD99_6454</name>
</gene>
<keyword evidence="3" id="KW-1185">Reference proteome</keyword>
<feature type="transmembrane region" description="Helical" evidence="1">
    <location>
        <begin position="338"/>
        <end position="359"/>
    </location>
</feature>
<keyword evidence="1" id="KW-1133">Transmembrane helix</keyword>
<dbReference type="Proteomes" id="UP001165289">
    <property type="component" value="Unassembled WGS sequence"/>
</dbReference>
<organism evidence="2 3">
    <name type="scientific">Oopsacas minuta</name>
    <dbReference type="NCBI Taxonomy" id="111878"/>
    <lineage>
        <taxon>Eukaryota</taxon>
        <taxon>Metazoa</taxon>
        <taxon>Porifera</taxon>
        <taxon>Hexactinellida</taxon>
        <taxon>Hexasterophora</taxon>
        <taxon>Lyssacinosida</taxon>
        <taxon>Leucopsacidae</taxon>
        <taxon>Oopsacas</taxon>
    </lineage>
</organism>
<feature type="transmembrane region" description="Helical" evidence="1">
    <location>
        <begin position="137"/>
        <end position="161"/>
    </location>
</feature>
<protein>
    <submittedName>
        <fullName evidence="2">Uncharacterized protein</fullName>
    </submittedName>
</protein>
<feature type="transmembrane region" description="Helical" evidence="1">
    <location>
        <begin position="380"/>
        <end position="401"/>
    </location>
</feature>
<feature type="transmembrane region" description="Helical" evidence="1">
    <location>
        <begin position="638"/>
        <end position="670"/>
    </location>
</feature>
<dbReference type="EMBL" id="JAKMXF010000317">
    <property type="protein sequence ID" value="KAI6649905.1"/>
    <property type="molecule type" value="Genomic_DNA"/>
</dbReference>
<evidence type="ECO:0000256" key="1">
    <source>
        <dbReference type="SAM" id="Phobius"/>
    </source>
</evidence>
<name>A0AAV7JLW3_9METZ</name>
<feature type="transmembrane region" description="Helical" evidence="1">
    <location>
        <begin position="20"/>
        <end position="45"/>
    </location>
</feature>
<dbReference type="AlphaFoldDB" id="A0AAV7JLW3"/>
<reference evidence="2 3" key="1">
    <citation type="journal article" date="2023" name="BMC Biol.">
        <title>The compact genome of the sponge Oopsacas minuta (Hexactinellida) is lacking key metazoan core genes.</title>
        <authorList>
            <person name="Santini S."/>
            <person name="Schenkelaars Q."/>
            <person name="Jourda C."/>
            <person name="Duchesne M."/>
            <person name="Belahbib H."/>
            <person name="Rocher C."/>
            <person name="Selva M."/>
            <person name="Riesgo A."/>
            <person name="Vervoort M."/>
            <person name="Leys S.P."/>
            <person name="Kodjabachian L."/>
            <person name="Le Bivic A."/>
            <person name="Borchiellini C."/>
            <person name="Claverie J.M."/>
            <person name="Renard E."/>
        </authorList>
    </citation>
    <scope>NUCLEOTIDE SEQUENCE [LARGE SCALE GENOMIC DNA]</scope>
    <source>
        <strain evidence="2">SPO-2</strain>
    </source>
</reference>